<evidence type="ECO:0000256" key="3">
    <source>
        <dbReference type="ARBA" id="ARBA00022475"/>
    </source>
</evidence>
<evidence type="ECO:0000256" key="4">
    <source>
        <dbReference type="ARBA" id="ARBA00022519"/>
    </source>
</evidence>
<comment type="subcellular location">
    <subcellularLocation>
        <location evidence="1">Cell inner membrane</location>
        <topology evidence="1">Multi-pass membrane protein</topology>
    </subcellularLocation>
</comment>
<dbReference type="InterPro" id="IPR055348">
    <property type="entry name" value="DctQ"/>
</dbReference>
<protein>
    <submittedName>
        <fullName evidence="11">TRAP-type C4-dicarboxylate transport system permease small subunit</fullName>
    </submittedName>
</protein>
<reference evidence="11 12" key="1">
    <citation type="submission" date="2021-03" db="EMBL/GenBank/DDBJ databases">
        <title>Genomic Encyclopedia of Type Strains, Phase IV (KMG-IV): sequencing the most valuable type-strain genomes for metagenomic binning, comparative biology and taxonomic classification.</title>
        <authorList>
            <person name="Goeker M."/>
        </authorList>
    </citation>
    <scope>NUCLEOTIDE SEQUENCE [LARGE SCALE GENOMIC DNA]</scope>
    <source>
        <strain evidence="11 12">DSM 25609</strain>
    </source>
</reference>
<dbReference type="RefSeq" id="WP_209464308.1">
    <property type="nucleotide sequence ID" value="NZ_CP110224.1"/>
</dbReference>
<organism evidence="11 12">
    <name type="scientific">Virgibacillus natechei</name>
    <dbReference type="NCBI Taxonomy" id="1216297"/>
    <lineage>
        <taxon>Bacteria</taxon>
        <taxon>Bacillati</taxon>
        <taxon>Bacillota</taxon>
        <taxon>Bacilli</taxon>
        <taxon>Bacillales</taxon>
        <taxon>Bacillaceae</taxon>
        <taxon>Virgibacillus</taxon>
    </lineage>
</organism>
<dbReference type="EMBL" id="JAGGKX010000023">
    <property type="protein sequence ID" value="MBP1971240.1"/>
    <property type="molecule type" value="Genomic_DNA"/>
</dbReference>
<keyword evidence="5 9" id="KW-0812">Transmembrane</keyword>
<gene>
    <name evidence="11" type="ORF">J2Z83_003379</name>
</gene>
<keyword evidence="12" id="KW-1185">Reference proteome</keyword>
<feature type="transmembrane region" description="Helical" evidence="9">
    <location>
        <begin position="12"/>
        <end position="36"/>
    </location>
</feature>
<sequence length="167" mass="18815">MLDKTIKDLEKVIYPLNAIAQRIAMVVLFILMMITVVDVTGRIFIKPLYGAFELTGFALAIVIFFSLGYTQIKKGHIHVTFLVDRFGKRTQAIVDVITYLIFFLLVALITWQVADYAFRLHVGNDKTADLGIPVFVIAVISSIGILFFAFTMLLELLKAVQKVVKNE</sequence>
<evidence type="ECO:0000313" key="11">
    <source>
        <dbReference type="EMBL" id="MBP1971240.1"/>
    </source>
</evidence>
<dbReference type="PANTHER" id="PTHR35011">
    <property type="entry name" value="2,3-DIKETO-L-GULONATE TRAP TRANSPORTER SMALL PERMEASE PROTEIN YIAM"/>
    <property type="match status" value="1"/>
</dbReference>
<proteinExistence type="inferred from homology"/>
<keyword evidence="7 9" id="KW-0472">Membrane</keyword>
<name>A0ABS4IL12_9BACI</name>
<evidence type="ECO:0000259" key="10">
    <source>
        <dbReference type="Pfam" id="PF04290"/>
    </source>
</evidence>
<feature type="transmembrane region" description="Helical" evidence="9">
    <location>
        <begin position="134"/>
        <end position="157"/>
    </location>
</feature>
<keyword evidence="3" id="KW-1003">Cell membrane</keyword>
<evidence type="ECO:0000256" key="6">
    <source>
        <dbReference type="ARBA" id="ARBA00022989"/>
    </source>
</evidence>
<evidence type="ECO:0000256" key="7">
    <source>
        <dbReference type="ARBA" id="ARBA00023136"/>
    </source>
</evidence>
<feature type="transmembrane region" description="Helical" evidence="9">
    <location>
        <begin position="92"/>
        <end position="114"/>
    </location>
</feature>
<keyword evidence="4" id="KW-0997">Cell inner membrane</keyword>
<dbReference type="Proteomes" id="UP001519345">
    <property type="component" value="Unassembled WGS sequence"/>
</dbReference>
<comment type="caution">
    <text evidence="11">The sequence shown here is derived from an EMBL/GenBank/DDBJ whole genome shotgun (WGS) entry which is preliminary data.</text>
</comment>
<evidence type="ECO:0000256" key="2">
    <source>
        <dbReference type="ARBA" id="ARBA00022448"/>
    </source>
</evidence>
<comment type="similarity">
    <text evidence="8">Belongs to the TRAP transporter small permease family.</text>
</comment>
<dbReference type="Pfam" id="PF04290">
    <property type="entry name" value="DctQ"/>
    <property type="match status" value="1"/>
</dbReference>
<dbReference type="InterPro" id="IPR007387">
    <property type="entry name" value="TRAP_DctQ"/>
</dbReference>
<keyword evidence="6 9" id="KW-1133">Transmembrane helix</keyword>
<evidence type="ECO:0000256" key="1">
    <source>
        <dbReference type="ARBA" id="ARBA00004429"/>
    </source>
</evidence>
<feature type="transmembrane region" description="Helical" evidence="9">
    <location>
        <begin position="48"/>
        <end position="72"/>
    </location>
</feature>
<accession>A0ABS4IL12</accession>
<feature type="domain" description="Tripartite ATP-independent periplasmic transporters DctQ component" evidence="10">
    <location>
        <begin position="31"/>
        <end position="161"/>
    </location>
</feature>
<evidence type="ECO:0000256" key="9">
    <source>
        <dbReference type="SAM" id="Phobius"/>
    </source>
</evidence>
<dbReference type="PANTHER" id="PTHR35011:SF10">
    <property type="entry name" value="TRAP TRANSPORTER SMALL PERMEASE PROTEIN"/>
    <property type="match status" value="1"/>
</dbReference>
<evidence type="ECO:0000256" key="8">
    <source>
        <dbReference type="ARBA" id="ARBA00038436"/>
    </source>
</evidence>
<keyword evidence="2" id="KW-0813">Transport</keyword>
<evidence type="ECO:0000256" key="5">
    <source>
        <dbReference type="ARBA" id="ARBA00022692"/>
    </source>
</evidence>
<evidence type="ECO:0000313" key="12">
    <source>
        <dbReference type="Proteomes" id="UP001519345"/>
    </source>
</evidence>